<evidence type="ECO:0000313" key="2">
    <source>
        <dbReference type="Proteomes" id="UP000295142"/>
    </source>
</evidence>
<sequence length="389" mass="43630">MTAIGTGPVFRFEPGTTGRLGRRRITFLRAASTGYLVEVLPHPEAENIPEVMRGTRPDIEFTGRRMIPHAELTAALVDGTLDIDEGDHVFIDHSQTFKPEFVASLTDRPANNLILRYATVILMRELAKERNLGRPSRRQVRALEPEILRLLPGRIDQLTGKVDRLRRHPFRRREKPLHVATAQIILDWDERLTARGFTGLVDMLHVSGNDTCKLAPEVAEILKDEIDRLCSLETAPNTAIHEAVERRVVRLREEREAELRRREAAGEGIEETERKAVAALKPPSLKTVGIRVKRFGPLEQAFRGKGPDWLLGNQLVTGLGLQVERAGQIVVIDEYDADLMSVVPFDFLVHWLGPERVAALGITGDKPFRVVFSVMIEAFTGCAWPAFAS</sequence>
<evidence type="ECO:0000313" key="1">
    <source>
        <dbReference type="EMBL" id="TCO70379.1"/>
    </source>
</evidence>
<protein>
    <submittedName>
        <fullName evidence="1">Uncharacterized protein</fullName>
    </submittedName>
</protein>
<accession>A0A4R2KIJ8</accession>
<organism evidence="1 2">
    <name type="scientific">Rhodovulum euryhalinum</name>
    <dbReference type="NCBI Taxonomy" id="35805"/>
    <lineage>
        <taxon>Bacteria</taxon>
        <taxon>Pseudomonadati</taxon>
        <taxon>Pseudomonadota</taxon>
        <taxon>Alphaproteobacteria</taxon>
        <taxon>Rhodobacterales</taxon>
        <taxon>Paracoccaceae</taxon>
        <taxon>Rhodovulum</taxon>
    </lineage>
</organism>
<name>A0A4R2KIJ8_9RHOB</name>
<keyword evidence="2" id="KW-1185">Reference proteome</keyword>
<comment type="caution">
    <text evidence="1">The sequence shown here is derived from an EMBL/GenBank/DDBJ whole genome shotgun (WGS) entry which is preliminary data.</text>
</comment>
<reference evidence="1 2" key="1">
    <citation type="submission" date="2019-03" db="EMBL/GenBank/DDBJ databases">
        <title>Genomic Encyclopedia of Type Strains, Phase IV (KMG-IV): sequencing the most valuable type-strain genomes for metagenomic binning, comparative biology and taxonomic classification.</title>
        <authorList>
            <person name="Goeker M."/>
        </authorList>
    </citation>
    <scope>NUCLEOTIDE SEQUENCE [LARGE SCALE GENOMIC DNA]</scope>
    <source>
        <strain evidence="1 2">DSM 4868</strain>
    </source>
</reference>
<dbReference type="RefSeq" id="WP_165905353.1">
    <property type="nucleotide sequence ID" value="NZ_SLWW01000010.1"/>
</dbReference>
<dbReference type="Proteomes" id="UP000295142">
    <property type="component" value="Unassembled WGS sequence"/>
</dbReference>
<dbReference type="EMBL" id="SLWW01000010">
    <property type="protein sequence ID" value="TCO70379.1"/>
    <property type="molecule type" value="Genomic_DNA"/>
</dbReference>
<proteinExistence type="predicted"/>
<gene>
    <name evidence="1" type="ORF">EV655_110145</name>
</gene>
<dbReference type="AlphaFoldDB" id="A0A4R2KIJ8"/>